<keyword evidence="1" id="KW-0472">Membrane</keyword>
<protein>
    <submittedName>
        <fullName evidence="2">Uncharacterized protein</fullName>
    </submittedName>
</protein>
<keyword evidence="1" id="KW-0812">Transmembrane</keyword>
<dbReference type="InParanoid" id="A0A2P5FXZ1"/>
<evidence type="ECO:0000256" key="1">
    <source>
        <dbReference type="SAM" id="Phobius"/>
    </source>
</evidence>
<dbReference type="Proteomes" id="UP000237000">
    <property type="component" value="Unassembled WGS sequence"/>
</dbReference>
<comment type="caution">
    <text evidence="2">The sequence shown here is derived from an EMBL/GenBank/DDBJ whole genome shotgun (WGS) entry which is preliminary data.</text>
</comment>
<dbReference type="AlphaFoldDB" id="A0A2P5FXZ1"/>
<dbReference type="OrthoDB" id="10418419at2759"/>
<accession>A0A2P5FXZ1</accession>
<dbReference type="EMBL" id="JXTC01000004">
    <property type="protein sequence ID" value="POO02649.1"/>
    <property type="molecule type" value="Genomic_DNA"/>
</dbReference>
<keyword evidence="1" id="KW-1133">Transmembrane helix</keyword>
<proteinExistence type="predicted"/>
<feature type="transmembrane region" description="Helical" evidence="1">
    <location>
        <begin position="29"/>
        <end position="50"/>
    </location>
</feature>
<evidence type="ECO:0000313" key="3">
    <source>
        <dbReference type="Proteomes" id="UP000237000"/>
    </source>
</evidence>
<evidence type="ECO:0000313" key="2">
    <source>
        <dbReference type="EMBL" id="POO02649.1"/>
    </source>
</evidence>
<sequence>MTCVHKGNKRIGTKIQLDNYLAKLLNRNSFIMCELLYSYFFFPLHFCLYLNRGHIIQ</sequence>
<name>A0A2P5FXZ1_TREOI</name>
<organism evidence="2 3">
    <name type="scientific">Trema orientale</name>
    <name type="common">Charcoal tree</name>
    <name type="synonym">Celtis orientalis</name>
    <dbReference type="NCBI Taxonomy" id="63057"/>
    <lineage>
        <taxon>Eukaryota</taxon>
        <taxon>Viridiplantae</taxon>
        <taxon>Streptophyta</taxon>
        <taxon>Embryophyta</taxon>
        <taxon>Tracheophyta</taxon>
        <taxon>Spermatophyta</taxon>
        <taxon>Magnoliopsida</taxon>
        <taxon>eudicotyledons</taxon>
        <taxon>Gunneridae</taxon>
        <taxon>Pentapetalae</taxon>
        <taxon>rosids</taxon>
        <taxon>fabids</taxon>
        <taxon>Rosales</taxon>
        <taxon>Cannabaceae</taxon>
        <taxon>Trema</taxon>
    </lineage>
</organism>
<reference evidence="3" key="1">
    <citation type="submission" date="2016-06" db="EMBL/GenBank/DDBJ databases">
        <title>Parallel loss of symbiosis genes in relatives of nitrogen-fixing non-legume Parasponia.</title>
        <authorList>
            <person name="Van Velzen R."/>
            <person name="Holmer R."/>
            <person name="Bu F."/>
            <person name="Rutten L."/>
            <person name="Van Zeijl A."/>
            <person name="Liu W."/>
            <person name="Santuari L."/>
            <person name="Cao Q."/>
            <person name="Sharma T."/>
            <person name="Shen D."/>
            <person name="Roswanjaya Y."/>
            <person name="Wardhani T."/>
            <person name="Kalhor M.S."/>
            <person name="Jansen J."/>
            <person name="Van den Hoogen J."/>
            <person name="Gungor B."/>
            <person name="Hartog M."/>
            <person name="Hontelez J."/>
            <person name="Verver J."/>
            <person name="Yang W.-C."/>
            <person name="Schijlen E."/>
            <person name="Repin R."/>
            <person name="Schilthuizen M."/>
            <person name="Schranz E."/>
            <person name="Heidstra R."/>
            <person name="Miyata K."/>
            <person name="Fedorova E."/>
            <person name="Kohlen W."/>
            <person name="Bisseling T."/>
            <person name="Smit S."/>
            <person name="Geurts R."/>
        </authorList>
    </citation>
    <scope>NUCLEOTIDE SEQUENCE [LARGE SCALE GENOMIC DNA]</scope>
    <source>
        <strain evidence="3">cv. RG33-2</strain>
    </source>
</reference>
<gene>
    <name evidence="2" type="ORF">TorRG33x02_016350</name>
</gene>
<keyword evidence="3" id="KW-1185">Reference proteome</keyword>